<dbReference type="SUPFAM" id="SSF52743">
    <property type="entry name" value="Subtilisin-like"/>
    <property type="match status" value="1"/>
</dbReference>
<keyword evidence="14" id="KW-0325">Glycoprotein</keyword>
<dbReference type="Gene3D" id="3.40.50.200">
    <property type="entry name" value="Peptidase S8/S53 domain"/>
    <property type="match status" value="1"/>
</dbReference>
<dbReference type="PROSITE" id="PS00138">
    <property type="entry name" value="SUBTILASE_SER"/>
    <property type="match status" value="1"/>
</dbReference>
<feature type="active site" description="Charge relay system" evidence="15">
    <location>
        <position position="296"/>
    </location>
</feature>
<keyword evidence="5" id="KW-0964">Secreted</keyword>
<comment type="subcellular location">
    <subcellularLocation>
        <location evidence="3">Secreted</location>
        <location evidence="3">Extracellular space</location>
    </subcellularLocation>
</comment>
<evidence type="ECO:0000256" key="5">
    <source>
        <dbReference type="ARBA" id="ARBA00022525"/>
    </source>
</evidence>
<keyword evidence="9 15" id="KW-0378">Hydrolase</keyword>
<evidence type="ECO:0000313" key="19">
    <source>
        <dbReference type="Proteomes" id="UP000283383"/>
    </source>
</evidence>
<dbReference type="GO" id="GO:0005576">
    <property type="term" value="C:extracellular region"/>
    <property type="evidence" value="ECO:0007669"/>
    <property type="project" value="UniProtKB-SubCell"/>
</dbReference>
<evidence type="ECO:0000256" key="2">
    <source>
        <dbReference type="ARBA" id="ARBA00002451"/>
    </source>
</evidence>
<gene>
    <name evidence="18" type="ORF">GcM3_098008</name>
</gene>
<evidence type="ECO:0000313" key="18">
    <source>
        <dbReference type="EMBL" id="RKF72316.1"/>
    </source>
</evidence>
<evidence type="ECO:0000256" key="15">
    <source>
        <dbReference type="PROSITE-ProRule" id="PRU01032"/>
    </source>
</evidence>
<dbReference type="InterPro" id="IPR015366">
    <property type="entry name" value="S53_propep"/>
</dbReference>
<feature type="binding site" evidence="15">
    <location>
        <position position="567"/>
    </location>
    <ligand>
        <name>Ca(2+)</name>
        <dbReference type="ChEBI" id="CHEBI:29108"/>
    </ligand>
</feature>
<dbReference type="PROSITE" id="PS51695">
    <property type="entry name" value="SEDOLISIN"/>
    <property type="match status" value="1"/>
</dbReference>
<dbReference type="GO" id="GO:0008240">
    <property type="term" value="F:tripeptidyl-peptidase activity"/>
    <property type="evidence" value="ECO:0007669"/>
    <property type="project" value="UniProtKB-EC"/>
</dbReference>
<evidence type="ECO:0000256" key="13">
    <source>
        <dbReference type="ARBA" id="ARBA00023145"/>
    </source>
</evidence>
<dbReference type="CDD" id="cd11377">
    <property type="entry name" value="Pro-peptidase_S53"/>
    <property type="match status" value="1"/>
</dbReference>
<keyword evidence="7 15" id="KW-0479">Metal-binding</keyword>
<keyword evidence="10 15" id="KW-0720">Serine protease</keyword>
<name>A0A420ICQ2_9PEZI</name>
<dbReference type="EC" id="3.4.14.10" evidence="4"/>
<feature type="binding site" evidence="15">
    <location>
        <position position="543"/>
    </location>
    <ligand>
        <name>Ca(2+)</name>
        <dbReference type="ChEBI" id="CHEBI:29108"/>
    </ligand>
</feature>
<evidence type="ECO:0000256" key="8">
    <source>
        <dbReference type="ARBA" id="ARBA00022729"/>
    </source>
</evidence>
<keyword evidence="8 16" id="KW-0732">Signal</keyword>
<evidence type="ECO:0000256" key="1">
    <source>
        <dbReference type="ARBA" id="ARBA00001910"/>
    </source>
</evidence>
<dbReference type="STRING" id="62708.A0A420ICQ2"/>
<dbReference type="Pfam" id="PF09286">
    <property type="entry name" value="Pro-kuma_activ"/>
    <property type="match status" value="1"/>
</dbReference>
<comment type="catalytic activity">
    <reaction evidence="1">
        <text>Release of an N-terminal tripeptide from a polypeptide.</text>
        <dbReference type="EC" id="3.4.14.10"/>
    </reaction>
</comment>
<feature type="binding site" evidence="15">
    <location>
        <position position="544"/>
    </location>
    <ligand>
        <name>Ca(2+)</name>
        <dbReference type="ChEBI" id="CHEBI:29108"/>
    </ligand>
</feature>
<dbReference type="GO" id="GO:0004252">
    <property type="term" value="F:serine-type endopeptidase activity"/>
    <property type="evidence" value="ECO:0007669"/>
    <property type="project" value="UniProtKB-UniRule"/>
</dbReference>
<sequence>MKFSAFLPAVLLATTHVHAYLKPEDESQVFEQLDGIPTPWILKENEHVDPNQPFKLRIHLRNLNMESFQQKVLDISTPSHPSYGKHMSREEVNRYLAPPSQSFDSVQQWLRNHEVGDVTIQNDWFILESTIGRVEKLLDTSYRVYENTETGQLTLRTLSYNLPISLHPYIDIVAPTIKFSIPSVHRSTLVDWPLENIETNKAEILNGNFAAACNRTITLDCLKDLYNLRNFSVPSSANNKFALAGFLEEYAQHNDLQNFLEAYVPTASGADFSTVLVNGGLNTQQNTVNTPLNMGEANLDMQYAFLAYPVPTTYISTGGRPPETSNMEVDNEPYLEFLTYLLNSPETYQTISISYGDSEWSVPRSYARTVCDLFSQLSARGVSVLVSSGDSGSGSNCSETLPNSLRYTPAFPASCPFVTSVGATYQVESEIAVPFSGGGFSDYFPRPAYQDHTVTAYLETANPAFKNFYNISGRAYPDVSAQGVNFHVFIRGSIVLESGTSASAPVMAAMVSLLNGDLIQRGMSPLGFLNPWLYSDGKMGFTDIVSGKGSGCPQVEGSGFPAVEGWDPVTGFGTPDFMRMREIASDIY</sequence>
<keyword evidence="11 15" id="KW-0106">Calcium</keyword>
<evidence type="ECO:0000256" key="7">
    <source>
        <dbReference type="ARBA" id="ARBA00022723"/>
    </source>
</evidence>
<dbReference type="InterPro" id="IPR023828">
    <property type="entry name" value="Peptidase_S8_Ser-AS"/>
</dbReference>
<evidence type="ECO:0000256" key="9">
    <source>
        <dbReference type="ARBA" id="ARBA00022801"/>
    </source>
</evidence>
<comment type="cofactor">
    <cofactor evidence="15">
        <name>Ca(2+)</name>
        <dbReference type="ChEBI" id="CHEBI:29108"/>
    </cofactor>
    <text evidence="15">Binds 1 Ca(2+) ion per subunit.</text>
</comment>
<dbReference type="SMART" id="SM00944">
    <property type="entry name" value="Pro-kuma_activ"/>
    <property type="match status" value="1"/>
</dbReference>
<proteinExistence type="predicted"/>
<evidence type="ECO:0000256" key="11">
    <source>
        <dbReference type="ARBA" id="ARBA00022837"/>
    </source>
</evidence>
<dbReference type="PANTHER" id="PTHR14218">
    <property type="entry name" value="PROTEASE S8 TRIPEPTIDYL PEPTIDASE I CLN2"/>
    <property type="match status" value="1"/>
</dbReference>
<feature type="signal peptide" evidence="16">
    <location>
        <begin position="1"/>
        <end position="19"/>
    </location>
</feature>
<evidence type="ECO:0000256" key="14">
    <source>
        <dbReference type="ARBA" id="ARBA00023180"/>
    </source>
</evidence>
<evidence type="ECO:0000256" key="10">
    <source>
        <dbReference type="ARBA" id="ARBA00022825"/>
    </source>
</evidence>
<comment type="function">
    <text evidence="2">Secreted tripeptidyl-peptidase which degrades proteins at acidic pHs and is involved in virulence.</text>
</comment>
<evidence type="ECO:0000256" key="3">
    <source>
        <dbReference type="ARBA" id="ARBA00004239"/>
    </source>
</evidence>
<dbReference type="InterPro" id="IPR000209">
    <property type="entry name" value="Peptidase_S8/S53_dom"/>
</dbReference>
<feature type="active site" description="Charge relay system" evidence="15">
    <location>
        <position position="501"/>
    </location>
</feature>
<dbReference type="CDD" id="cd04056">
    <property type="entry name" value="Peptidases_S53"/>
    <property type="match status" value="1"/>
</dbReference>
<protein>
    <recommendedName>
        <fullName evidence="4">tripeptidyl-peptidase II</fullName>
        <ecNumber evidence="4">3.4.14.10</ecNumber>
    </recommendedName>
</protein>
<keyword evidence="12" id="KW-0843">Virulence</keyword>
<keyword evidence="6 15" id="KW-0645">Protease</keyword>
<dbReference type="GO" id="GO:0006508">
    <property type="term" value="P:proteolysis"/>
    <property type="evidence" value="ECO:0007669"/>
    <property type="project" value="UniProtKB-KW"/>
</dbReference>
<dbReference type="SUPFAM" id="SSF54897">
    <property type="entry name" value="Protease propeptides/inhibitors"/>
    <property type="match status" value="1"/>
</dbReference>
<dbReference type="AlphaFoldDB" id="A0A420ICQ2"/>
<evidence type="ECO:0000259" key="17">
    <source>
        <dbReference type="PROSITE" id="PS51695"/>
    </source>
</evidence>
<evidence type="ECO:0000256" key="6">
    <source>
        <dbReference type="ARBA" id="ARBA00022670"/>
    </source>
</evidence>
<reference evidence="18 19" key="1">
    <citation type="journal article" date="2018" name="BMC Genomics">
        <title>Comparative genome analyses reveal sequence features reflecting distinct modes of host-adaptation between dicot and monocot powdery mildew.</title>
        <authorList>
            <person name="Wu Y."/>
            <person name="Ma X."/>
            <person name="Pan Z."/>
            <person name="Kale S.D."/>
            <person name="Song Y."/>
            <person name="King H."/>
            <person name="Zhang Q."/>
            <person name="Presley C."/>
            <person name="Deng X."/>
            <person name="Wei C.I."/>
            <person name="Xiao S."/>
        </authorList>
    </citation>
    <scope>NUCLEOTIDE SEQUENCE [LARGE SCALE GENOMIC DNA]</scope>
    <source>
        <strain evidence="18">UMSG3</strain>
    </source>
</reference>
<evidence type="ECO:0000256" key="16">
    <source>
        <dbReference type="SAM" id="SignalP"/>
    </source>
</evidence>
<evidence type="ECO:0000256" key="4">
    <source>
        <dbReference type="ARBA" id="ARBA00012462"/>
    </source>
</evidence>
<dbReference type="InterPro" id="IPR030400">
    <property type="entry name" value="Sedolisin_dom"/>
</dbReference>
<dbReference type="Proteomes" id="UP000283383">
    <property type="component" value="Unassembled WGS sequence"/>
</dbReference>
<feature type="binding site" evidence="15">
    <location>
        <position position="565"/>
    </location>
    <ligand>
        <name>Ca(2+)</name>
        <dbReference type="ChEBI" id="CHEBI:29108"/>
    </ligand>
</feature>
<accession>A0A420ICQ2</accession>
<evidence type="ECO:0000256" key="12">
    <source>
        <dbReference type="ARBA" id="ARBA00023026"/>
    </source>
</evidence>
<dbReference type="PANTHER" id="PTHR14218:SF10">
    <property type="entry name" value="PEPTIDASE S53 DOMAIN-CONTAINING PROTEIN"/>
    <property type="match status" value="1"/>
</dbReference>
<dbReference type="Pfam" id="PF00082">
    <property type="entry name" value="Peptidase_S8"/>
    <property type="match status" value="1"/>
</dbReference>
<keyword evidence="19" id="KW-1185">Reference proteome</keyword>
<dbReference type="FunFam" id="3.40.50.200:FF:000015">
    <property type="entry name" value="Tripeptidyl peptidase A"/>
    <property type="match status" value="1"/>
</dbReference>
<feature type="active site" description="Charge relay system" evidence="15">
    <location>
        <position position="300"/>
    </location>
</feature>
<dbReference type="InterPro" id="IPR036852">
    <property type="entry name" value="Peptidase_S8/S53_dom_sf"/>
</dbReference>
<keyword evidence="13" id="KW-0865">Zymogen</keyword>
<dbReference type="GO" id="GO:0046872">
    <property type="term" value="F:metal ion binding"/>
    <property type="evidence" value="ECO:0007669"/>
    <property type="project" value="UniProtKB-UniRule"/>
</dbReference>
<feature type="domain" description="Peptidase S53" evidence="17">
    <location>
        <begin position="216"/>
        <end position="587"/>
    </location>
</feature>
<comment type="caution">
    <text evidence="18">The sequence shown here is derived from an EMBL/GenBank/DDBJ whole genome shotgun (WGS) entry which is preliminary data.</text>
</comment>
<organism evidence="18 19">
    <name type="scientific">Golovinomyces cichoracearum</name>
    <dbReference type="NCBI Taxonomy" id="62708"/>
    <lineage>
        <taxon>Eukaryota</taxon>
        <taxon>Fungi</taxon>
        <taxon>Dikarya</taxon>
        <taxon>Ascomycota</taxon>
        <taxon>Pezizomycotina</taxon>
        <taxon>Leotiomycetes</taxon>
        <taxon>Erysiphales</taxon>
        <taxon>Erysiphaceae</taxon>
        <taxon>Golovinomyces</taxon>
    </lineage>
</organism>
<dbReference type="InterPro" id="IPR050819">
    <property type="entry name" value="Tripeptidyl-peptidase_I"/>
</dbReference>
<feature type="chain" id="PRO_5019207200" description="tripeptidyl-peptidase II" evidence="16">
    <location>
        <begin position="20"/>
        <end position="588"/>
    </location>
</feature>
<dbReference type="EMBL" id="MCBQ01009845">
    <property type="protein sequence ID" value="RKF72316.1"/>
    <property type="molecule type" value="Genomic_DNA"/>
</dbReference>